<dbReference type="OrthoDB" id="3837844at2"/>
<organism evidence="2 3">
    <name type="scientific">Nesterenkonia salmonea</name>
    <dbReference type="NCBI Taxonomy" id="1804987"/>
    <lineage>
        <taxon>Bacteria</taxon>
        <taxon>Bacillati</taxon>
        <taxon>Actinomycetota</taxon>
        <taxon>Actinomycetes</taxon>
        <taxon>Micrococcales</taxon>
        <taxon>Micrococcaceae</taxon>
        <taxon>Nesterenkonia</taxon>
    </lineage>
</organism>
<evidence type="ECO:0000313" key="3">
    <source>
        <dbReference type="Proteomes" id="UP000310458"/>
    </source>
</evidence>
<comment type="caution">
    <text evidence="2">The sequence shown here is derived from an EMBL/GenBank/DDBJ whole genome shotgun (WGS) entry which is preliminary data.</text>
</comment>
<feature type="domain" description="Aminoglycoside phosphotransferase" evidence="1">
    <location>
        <begin position="285"/>
        <end position="339"/>
    </location>
</feature>
<protein>
    <recommendedName>
        <fullName evidence="1">Aminoglycoside phosphotransferase domain-containing protein</fullName>
    </recommendedName>
</protein>
<dbReference type="AlphaFoldDB" id="A0A5R9BJI5"/>
<dbReference type="Proteomes" id="UP000310458">
    <property type="component" value="Unassembled WGS sequence"/>
</dbReference>
<evidence type="ECO:0000313" key="2">
    <source>
        <dbReference type="EMBL" id="TLQ00302.1"/>
    </source>
</evidence>
<dbReference type="Pfam" id="PF01636">
    <property type="entry name" value="APH"/>
    <property type="match status" value="1"/>
</dbReference>
<reference evidence="2 3" key="1">
    <citation type="submission" date="2019-05" db="EMBL/GenBank/DDBJ databases">
        <title>Nesterenkonia sp. GY074 isolated from the Southern Atlantic Ocean.</title>
        <authorList>
            <person name="Zhang G."/>
        </authorList>
    </citation>
    <scope>NUCLEOTIDE SEQUENCE [LARGE SCALE GENOMIC DNA]</scope>
    <source>
        <strain evidence="2 3">GY074</strain>
    </source>
</reference>
<name>A0A5R9BJI5_9MICC</name>
<sequence length="421" mass="45466">MRVFSSLPLPRMAIMRILNWPLEQLLRTSEVGPLLETAVRSSGWDLESWSLDRVYSRPHGETSARFNATVSGTHITLVASTRTLSETDRQRLGAVRCEAGVGALFIWAHPSDPELPGLHVIETPTSLTDCLAAGLDEELTVTDVQMLVLRPLRRAVYRVAVVSDSGPRVLFLKVVRPSKAAELLARHRACTLTPPTTDLGGGILMMDQAPGVALTELLYQPSSPNPEVSITPDVIISALQAITPQALHLRARSPVIERFGSMIDALVIGGADRRRVDTLTSRIIRQARSSTQSRTPTHGDFHPANLFLTEDAQWPSALIDADTVGPGNRADDLATMCAHLLALPSFDAAGYGGVPALVTEMWGATAGAYGEDLLARTAASLLSIAPGARSPQQLDYYISQAEHLLDTGHMSCIGHPVFDQK</sequence>
<dbReference type="InterPro" id="IPR002575">
    <property type="entry name" value="Aminoglycoside_PTrfase"/>
</dbReference>
<proteinExistence type="predicted"/>
<accession>A0A5R9BJI5</accession>
<dbReference type="InterPro" id="IPR011009">
    <property type="entry name" value="Kinase-like_dom_sf"/>
</dbReference>
<keyword evidence="3" id="KW-1185">Reference proteome</keyword>
<evidence type="ECO:0000259" key="1">
    <source>
        <dbReference type="Pfam" id="PF01636"/>
    </source>
</evidence>
<dbReference type="Gene3D" id="3.90.1200.10">
    <property type="match status" value="1"/>
</dbReference>
<dbReference type="EMBL" id="VAVZ01000003">
    <property type="protein sequence ID" value="TLQ00302.1"/>
    <property type="molecule type" value="Genomic_DNA"/>
</dbReference>
<gene>
    <name evidence="2" type="ORF">FEF26_01685</name>
</gene>
<dbReference type="SUPFAM" id="SSF56112">
    <property type="entry name" value="Protein kinase-like (PK-like)"/>
    <property type="match status" value="1"/>
</dbReference>